<sequence length="104" mass="12021">MKRLAFKMKLKPNTSEEYTKRHNAIWPELKELLKQAGVSEYSIFLDAETNTLFAFQKVSGNGGSQDLADNPIVKKWWAFMEDIMETNLDSSPISIPLKEVFYME</sequence>
<dbReference type="InterPro" id="IPR013448">
    <property type="entry name" value="L-rhamnose_mutarotase"/>
</dbReference>
<dbReference type="GO" id="GO:0005737">
    <property type="term" value="C:cytoplasm"/>
    <property type="evidence" value="ECO:0007669"/>
    <property type="project" value="InterPro"/>
</dbReference>
<organism evidence="6 7">
    <name type="scientific">Maribacter luteus</name>
    <dbReference type="NCBI Taxonomy" id="2594478"/>
    <lineage>
        <taxon>Bacteria</taxon>
        <taxon>Pseudomonadati</taxon>
        <taxon>Bacteroidota</taxon>
        <taxon>Flavobacteriia</taxon>
        <taxon>Flavobacteriales</taxon>
        <taxon>Flavobacteriaceae</taxon>
        <taxon>Maribacter</taxon>
    </lineage>
</organism>
<proteinExistence type="inferred from homology"/>
<evidence type="ECO:0000256" key="1">
    <source>
        <dbReference type="ARBA" id="ARBA00022490"/>
    </source>
</evidence>
<dbReference type="PANTHER" id="PTHR34389">
    <property type="entry name" value="L-RHAMNOSE MUTAROTASE"/>
    <property type="match status" value="1"/>
</dbReference>
<name>A0A6I2MPP6_9FLAO</name>
<keyword evidence="4" id="KW-0684">Rhamnose metabolism</keyword>
<evidence type="ECO:0000256" key="2">
    <source>
        <dbReference type="ARBA" id="ARBA00023235"/>
    </source>
</evidence>
<dbReference type="SUPFAM" id="SSF54909">
    <property type="entry name" value="Dimeric alpha+beta barrel"/>
    <property type="match status" value="1"/>
</dbReference>
<dbReference type="EMBL" id="WKJH01000018">
    <property type="protein sequence ID" value="MRX64787.1"/>
    <property type="molecule type" value="Genomic_DNA"/>
</dbReference>
<comment type="caution">
    <text evidence="6">The sequence shown here is derived from an EMBL/GenBank/DDBJ whole genome shotgun (WGS) entry which is preliminary data.</text>
</comment>
<keyword evidence="2 6" id="KW-0413">Isomerase</keyword>
<dbReference type="OrthoDB" id="9799608at2"/>
<dbReference type="NCBIfam" id="TIGR02625">
    <property type="entry name" value="YiiL_rotase"/>
    <property type="match status" value="1"/>
</dbReference>
<evidence type="ECO:0000256" key="3">
    <source>
        <dbReference type="ARBA" id="ARBA00023277"/>
    </source>
</evidence>
<evidence type="ECO:0000256" key="4">
    <source>
        <dbReference type="ARBA" id="ARBA00023308"/>
    </source>
</evidence>
<keyword evidence="3" id="KW-0119">Carbohydrate metabolism</keyword>
<dbReference type="PANTHER" id="PTHR34389:SF2">
    <property type="entry name" value="L-RHAMNOSE MUTAROTASE"/>
    <property type="match status" value="1"/>
</dbReference>
<keyword evidence="1" id="KW-0963">Cytoplasm</keyword>
<dbReference type="GO" id="GO:0019301">
    <property type="term" value="P:rhamnose catabolic process"/>
    <property type="evidence" value="ECO:0007669"/>
    <property type="project" value="UniProtKB-UniRule"/>
</dbReference>
<dbReference type="RefSeq" id="WP_154366998.1">
    <property type="nucleotide sequence ID" value="NZ_CANMYZ010000005.1"/>
</dbReference>
<dbReference type="GO" id="GO:0062192">
    <property type="term" value="F:L-rhamnose mutarotase activity"/>
    <property type="evidence" value="ECO:0007669"/>
    <property type="project" value="UniProtKB-UniRule"/>
</dbReference>
<dbReference type="InterPro" id="IPR008000">
    <property type="entry name" value="Rham/fucose_mutarotase"/>
</dbReference>
<dbReference type="Pfam" id="PF05336">
    <property type="entry name" value="rhaM"/>
    <property type="match status" value="1"/>
</dbReference>
<evidence type="ECO:0000256" key="5">
    <source>
        <dbReference type="NCBIfam" id="TIGR02625"/>
    </source>
</evidence>
<dbReference type="Gene3D" id="3.30.70.100">
    <property type="match status" value="1"/>
</dbReference>
<accession>A0A6I2MPP6</accession>
<evidence type="ECO:0000313" key="7">
    <source>
        <dbReference type="Proteomes" id="UP000443153"/>
    </source>
</evidence>
<reference evidence="6 7" key="1">
    <citation type="submission" date="2019-11" db="EMBL/GenBank/DDBJ databases">
        <title>Maribacter lutea sp. nov., a marine bacterium isolated from intertidal sand.</title>
        <authorList>
            <person name="Liu A."/>
        </authorList>
    </citation>
    <scope>NUCLEOTIDE SEQUENCE [LARGE SCALE GENOMIC DNA]</scope>
    <source>
        <strain evidence="6 7">RZ05</strain>
    </source>
</reference>
<evidence type="ECO:0000313" key="6">
    <source>
        <dbReference type="EMBL" id="MRX64787.1"/>
    </source>
</evidence>
<keyword evidence="7" id="KW-1185">Reference proteome</keyword>
<dbReference type="InterPro" id="IPR011008">
    <property type="entry name" value="Dimeric_a/b-barrel"/>
</dbReference>
<gene>
    <name evidence="6" type="primary">rhaM</name>
    <name evidence="6" type="ORF">GJ691_11480</name>
</gene>
<dbReference type="EC" id="5.1.3.32" evidence="5"/>
<dbReference type="Proteomes" id="UP000443153">
    <property type="component" value="Unassembled WGS sequence"/>
</dbReference>
<dbReference type="AlphaFoldDB" id="A0A6I2MPP6"/>
<dbReference type="HAMAP" id="MF_01663">
    <property type="entry name" value="L_rham_rotase"/>
    <property type="match status" value="1"/>
</dbReference>
<protein>
    <recommendedName>
        <fullName evidence="5">L-rhamnose mutarotase</fullName>
        <ecNumber evidence="5">5.1.3.32</ecNumber>
    </recommendedName>
</protein>